<keyword evidence="3" id="KW-1185">Reference proteome</keyword>
<dbReference type="EMBL" id="BMXF01000001">
    <property type="protein sequence ID" value="GHB57433.1"/>
    <property type="molecule type" value="Genomic_DNA"/>
</dbReference>
<feature type="domain" description="HTH marR-type" evidence="1">
    <location>
        <begin position="51"/>
        <end position="188"/>
    </location>
</feature>
<dbReference type="GO" id="GO:0003700">
    <property type="term" value="F:DNA-binding transcription factor activity"/>
    <property type="evidence" value="ECO:0007669"/>
    <property type="project" value="InterPro"/>
</dbReference>
<evidence type="ECO:0000313" key="2">
    <source>
        <dbReference type="EMBL" id="GHB57433.1"/>
    </source>
</evidence>
<dbReference type="InterPro" id="IPR000835">
    <property type="entry name" value="HTH_MarR-typ"/>
</dbReference>
<reference evidence="2 3" key="1">
    <citation type="journal article" date="2014" name="Int. J. Syst. Evol. Microbiol.">
        <title>Complete genome sequence of Corynebacterium casei LMG S-19264T (=DSM 44701T), isolated from a smear-ripened cheese.</title>
        <authorList>
            <consortium name="US DOE Joint Genome Institute (JGI-PGF)"/>
            <person name="Walter F."/>
            <person name="Albersmeier A."/>
            <person name="Kalinowski J."/>
            <person name="Ruckert C."/>
        </authorList>
    </citation>
    <scope>NUCLEOTIDE SEQUENCE [LARGE SCALE GENOMIC DNA]</scope>
    <source>
        <strain evidence="2 3">KCTC 12866</strain>
    </source>
</reference>
<evidence type="ECO:0000259" key="1">
    <source>
        <dbReference type="PROSITE" id="PS50995"/>
    </source>
</evidence>
<protein>
    <recommendedName>
        <fullName evidence="1">HTH marR-type domain-containing protein</fullName>
    </recommendedName>
</protein>
<dbReference type="PROSITE" id="PS50995">
    <property type="entry name" value="HTH_MARR_2"/>
    <property type="match status" value="1"/>
</dbReference>
<dbReference type="Gene3D" id="1.10.10.10">
    <property type="entry name" value="Winged helix-like DNA-binding domain superfamily/Winged helix DNA-binding domain"/>
    <property type="match status" value="1"/>
</dbReference>
<organism evidence="2 3">
    <name type="scientific">Persicitalea jodogahamensis</name>
    <dbReference type="NCBI Taxonomy" id="402147"/>
    <lineage>
        <taxon>Bacteria</taxon>
        <taxon>Pseudomonadati</taxon>
        <taxon>Bacteroidota</taxon>
        <taxon>Cytophagia</taxon>
        <taxon>Cytophagales</taxon>
        <taxon>Spirosomataceae</taxon>
        <taxon>Persicitalea</taxon>
    </lineage>
</organism>
<dbReference type="RefSeq" id="WP_189563096.1">
    <property type="nucleotide sequence ID" value="NZ_BMXF01000001.1"/>
</dbReference>
<gene>
    <name evidence="2" type="ORF">GCM10007390_08570</name>
</gene>
<comment type="caution">
    <text evidence="2">The sequence shown here is derived from an EMBL/GenBank/DDBJ whole genome shotgun (WGS) entry which is preliminary data.</text>
</comment>
<dbReference type="Pfam" id="PF13463">
    <property type="entry name" value="HTH_27"/>
    <property type="match status" value="1"/>
</dbReference>
<dbReference type="InterPro" id="IPR036388">
    <property type="entry name" value="WH-like_DNA-bd_sf"/>
</dbReference>
<name>A0A8J3G8B3_9BACT</name>
<dbReference type="SMART" id="SM00347">
    <property type="entry name" value="HTH_MARR"/>
    <property type="match status" value="1"/>
</dbReference>
<sequence>MNYSIIKQLLEHLEDFEKLPQGESGTTMGNFVDYLSYSINKPETAVKVTDEELLNVSLAQYIAHLYRFSKSYTKIALENSPLTTVDDFLYLGKIMELGHCTKTELIELNAHEKTSGMEIIKRLQKNNFVTQEDDPNDGRSKLLSITLKGKQEFFAALESMKKSANLVGGPLSTVEKLHLMHLLQKLHVFHKSLFAEKNVTLDEMLEQLESQENQ</sequence>
<dbReference type="InterPro" id="IPR036390">
    <property type="entry name" value="WH_DNA-bd_sf"/>
</dbReference>
<dbReference type="SUPFAM" id="SSF46785">
    <property type="entry name" value="Winged helix' DNA-binding domain"/>
    <property type="match status" value="1"/>
</dbReference>
<dbReference type="AlphaFoldDB" id="A0A8J3G8B3"/>
<dbReference type="Proteomes" id="UP000598271">
    <property type="component" value="Unassembled WGS sequence"/>
</dbReference>
<evidence type="ECO:0000313" key="3">
    <source>
        <dbReference type="Proteomes" id="UP000598271"/>
    </source>
</evidence>
<accession>A0A8J3G8B3</accession>
<proteinExistence type="predicted"/>